<dbReference type="AlphaFoldDB" id="A0A843U2R4"/>
<reference evidence="1" key="1">
    <citation type="submission" date="2017-07" db="EMBL/GenBank/DDBJ databases">
        <title>Taro Niue Genome Assembly and Annotation.</title>
        <authorList>
            <person name="Atibalentja N."/>
            <person name="Keating K."/>
            <person name="Fields C.J."/>
        </authorList>
    </citation>
    <scope>NUCLEOTIDE SEQUENCE</scope>
    <source>
        <strain evidence="1">Niue_2</strain>
        <tissue evidence="1">Leaf</tissue>
    </source>
</reference>
<sequence>MAVVGREKSGEQGSWGRAATDLPQACSSAGWQEIAVADKVLQRKWERPAGTAGSGGHAAALP</sequence>
<gene>
    <name evidence="1" type="ORF">Taro_010331</name>
</gene>
<accession>A0A843U2R4</accession>
<proteinExistence type="predicted"/>
<name>A0A843U2R4_COLES</name>
<protein>
    <submittedName>
        <fullName evidence="1">Uncharacterized protein</fullName>
    </submittedName>
</protein>
<dbReference type="Proteomes" id="UP000652761">
    <property type="component" value="Unassembled WGS sequence"/>
</dbReference>
<evidence type="ECO:0000313" key="2">
    <source>
        <dbReference type="Proteomes" id="UP000652761"/>
    </source>
</evidence>
<evidence type="ECO:0000313" key="1">
    <source>
        <dbReference type="EMBL" id="MQL77918.1"/>
    </source>
</evidence>
<dbReference type="EMBL" id="NMUH01000372">
    <property type="protein sequence ID" value="MQL77918.1"/>
    <property type="molecule type" value="Genomic_DNA"/>
</dbReference>
<keyword evidence="2" id="KW-1185">Reference proteome</keyword>
<organism evidence="1 2">
    <name type="scientific">Colocasia esculenta</name>
    <name type="common">Wild taro</name>
    <name type="synonym">Arum esculentum</name>
    <dbReference type="NCBI Taxonomy" id="4460"/>
    <lineage>
        <taxon>Eukaryota</taxon>
        <taxon>Viridiplantae</taxon>
        <taxon>Streptophyta</taxon>
        <taxon>Embryophyta</taxon>
        <taxon>Tracheophyta</taxon>
        <taxon>Spermatophyta</taxon>
        <taxon>Magnoliopsida</taxon>
        <taxon>Liliopsida</taxon>
        <taxon>Araceae</taxon>
        <taxon>Aroideae</taxon>
        <taxon>Colocasieae</taxon>
        <taxon>Colocasia</taxon>
    </lineage>
</organism>
<comment type="caution">
    <text evidence="1">The sequence shown here is derived from an EMBL/GenBank/DDBJ whole genome shotgun (WGS) entry which is preliminary data.</text>
</comment>